<evidence type="ECO:0008006" key="10">
    <source>
        <dbReference type="Google" id="ProtNLM"/>
    </source>
</evidence>
<evidence type="ECO:0000259" key="2">
    <source>
        <dbReference type="Pfam" id="PF26015"/>
    </source>
</evidence>
<dbReference type="InterPro" id="IPR058687">
    <property type="entry name" value="Ig_NPHP4_1st"/>
</dbReference>
<dbReference type="Pfam" id="PF26015">
    <property type="entry name" value="Ig_NPH4_3rd"/>
    <property type="match status" value="1"/>
</dbReference>
<evidence type="ECO:0000259" key="5">
    <source>
        <dbReference type="Pfam" id="PF26187"/>
    </source>
</evidence>
<keyword evidence="9" id="KW-1185">Reference proteome</keyword>
<dbReference type="GO" id="GO:0035869">
    <property type="term" value="C:ciliary transition zone"/>
    <property type="evidence" value="ECO:0007669"/>
    <property type="project" value="TreeGrafter"/>
</dbReference>
<evidence type="ECO:0000259" key="3">
    <source>
        <dbReference type="Pfam" id="PF26173"/>
    </source>
</evidence>
<reference evidence="8" key="2">
    <citation type="submission" date="2025-09" db="UniProtKB">
        <authorList>
            <consortium name="Ensembl"/>
        </authorList>
    </citation>
    <scope>IDENTIFICATION</scope>
</reference>
<feature type="region of interest" description="Disordered" evidence="1">
    <location>
        <begin position="477"/>
        <end position="530"/>
    </location>
</feature>
<feature type="domain" description="NPHP4 Ig-like" evidence="6">
    <location>
        <begin position="1209"/>
        <end position="1303"/>
    </location>
</feature>
<dbReference type="InterPro" id="IPR058688">
    <property type="entry name" value="Ig_NPHP4_2nd"/>
</dbReference>
<dbReference type="CDD" id="cd22239">
    <property type="entry name" value="NPHP4"/>
    <property type="match status" value="1"/>
</dbReference>
<name>A0A8C4E4U8_DICLA</name>
<dbReference type="PANTHER" id="PTHR31043">
    <property type="entry name" value="NEPHROCYSTIN-4"/>
    <property type="match status" value="1"/>
</dbReference>
<reference evidence="8" key="1">
    <citation type="submission" date="2025-08" db="UniProtKB">
        <authorList>
            <consortium name="Ensembl"/>
        </authorList>
    </citation>
    <scope>IDENTIFICATION</scope>
</reference>
<protein>
    <recommendedName>
        <fullName evidence="10">Nephrocystin-4</fullName>
    </recommendedName>
</protein>
<feature type="domain" description="NPHP4 C2-like" evidence="4">
    <location>
        <begin position="634"/>
        <end position="869"/>
    </location>
</feature>
<feature type="domain" description="NPHP4 SK-like" evidence="3">
    <location>
        <begin position="955"/>
        <end position="1013"/>
    </location>
</feature>
<sequence length="1499" mass="166125">MVKTEDVSAMADGWREVFERSRLVPPPSQTIRLAVESHFTQSQGFQLSLSRLTTPHLPQETSDGDQNVTYQLRVTLFDRKHQHFFGKTWKSRPQRMKNTKISFNEVLYFHTSLQLPSTLVVLELVSLTPRPDGAQHALGRGFTVLELFTNRTGSQPAEGDRRLNLHHGSPRSLLHPLLKDTVDYSSLLKTIDGACLDCTLKKHPVLVSMMHLLPENVLVSGDENVPGLVASPTGDALLRPQLLKMLPFTLNRLTISLQPSLEKFESQLLQLINADCHNTKQPGPEGTLRTVVIQERRLHVGVHNGWCFLDKPQVVVLEPIASGARGRADSASKQSTLVKESSLTSSLPQTLGLRSSLELRLSNHPALAIIFQLEFVFSAPIGRETMLSATSTSRAAFLQCVRWGIWCPFQEPAAWKGEEIQLVLQGGAKPNPHGVMVYSTEMSAKTQSPAPLSAPGTAQRSYAKVLEAKDKLTFRLSSSLERKPSSPKASLRTKQEDVSRQRRSPSSPSQGQKYVPPASPESPQGPGLSLSQLAATSRYPTISHSSSALPWQQSFPSLLHPSPLASAHQLSHVACSGVSNIAHLEMDLQRQGDVSPSAQDEGDQLQELPFTPVHAPVITLGMNVPRSSSVSSRSSLAHLYSAGFPDIVDSSGQVAEVLDPTEPVPFDPQREETDPLQGNLLVLQFLAFTRIPTAGVGPDWPDNVYFTFQFYRFPPVTSQQLKLLTSDKVQQKASDPLPCVLASINNDGAVNSGSPGLQVQFRVDEGFLRPGEKRWFLRYLALHTLHIDIWDSDSLLLIGSTAIELKYMLRQGKSAVQALHEVEVLTTDYVGEDTLLTSADLGHRSAFSPMTVHTIVRGRLHIRTGNIGCPVDPSRRRAADMMPSHSHIIRPREVTGGFRGGSLSSRNILQLNARNTAQAHRLEKDGDLVPLFRRGIRADAIVPGEHNLNEPDGGRRKLNCMAAVHQREGKEDAKALKVTDRTKEARLAKELRQIKPSEELSKAEGIANMLSQAITTQHLLYASLGSAEYMEFVLKNPFNVPQTVTVHCDDPELSVITNTEEWGYFKALTKTPTLLEENMFHLEEGAPGPRVYLRPKESIHIPLKYQSFLCDHTMALQGPSFLPTGKGSQVAKKNLSNIVAAKTIKVQSVLHFLYIGPSLSPSVVFCSSFSSVVCLQAGITVTFRAEDGKPVAICQVNVEPTPHVVDQTFRLYHPELCFLKKAIRLPPWHDPAVADSDARTHISVRCSDPNIICQTRMLVPGEPQDVYLKVPGSPSPHIKMFFVMVFTDKWMAAPSQIWQLYVHFLERVDVSCVTGQRNCQSLVLRGKQAVRKVKCFSSHPQEIEVDPEGVFLLPPAAVQELQLKVQPWRAGSRFLYVNAVDVEHRRLVTAWLLCLNVHRPVLSKAFEVCVPVGSGRGSSRKITFTNPYTSRRKFLLRSDHPDLLQFKEDKFQIGGGETYTIGLRFAPSQSPGSVEILVYVNNLEEKTEETFCVKVNYSN</sequence>
<feature type="domain" description="NPHP4 Ig-like" evidence="2">
    <location>
        <begin position="1314"/>
        <end position="1397"/>
    </location>
</feature>
<dbReference type="Pfam" id="PF26189">
    <property type="entry name" value="Ig_NPHP4_2nd"/>
    <property type="match status" value="1"/>
</dbReference>
<evidence type="ECO:0000259" key="6">
    <source>
        <dbReference type="Pfam" id="PF26189"/>
    </source>
</evidence>
<dbReference type="InterPro" id="IPR029775">
    <property type="entry name" value="NPHP4"/>
</dbReference>
<dbReference type="GO" id="GO:0097546">
    <property type="term" value="C:ciliary base"/>
    <property type="evidence" value="ECO:0007669"/>
    <property type="project" value="TreeGrafter"/>
</dbReference>
<dbReference type="InterPro" id="IPR058686">
    <property type="entry name" value="Ig_NPHP4_3rd"/>
</dbReference>
<evidence type="ECO:0000259" key="4">
    <source>
        <dbReference type="Pfam" id="PF26186"/>
    </source>
</evidence>
<feature type="domain" description="NPHP4 Ig-like" evidence="7">
    <location>
        <begin position="1016"/>
        <end position="1147"/>
    </location>
</feature>
<dbReference type="InterPro" id="IPR058685">
    <property type="entry name" value="Ig_NPHP4_4th"/>
</dbReference>
<dbReference type="Proteomes" id="UP000694389">
    <property type="component" value="Unassembled WGS sequence"/>
</dbReference>
<proteinExistence type="predicted"/>
<dbReference type="GeneTree" id="ENSGT00510000048827"/>
<dbReference type="Pfam" id="PF26187">
    <property type="entry name" value="Ig_NPHP4_4th"/>
    <property type="match status" value="1"/>
</dbReference>
<dbReference type="InterPro" id="IPR058765">
    <property type="entry name" value="NPHP4_C2-like"/>
</dbReference>
<dbReference type="GO" id="GO:0090090">
    <property type="term" value="P:negative regulation of canonical Wnt signaling pathway"/>
    <property type="evidence" value="ECO:0007669"/>
    <property type="project" value="InterPro"/>
</dbReference>
<feature type="domain" description="NPHP4 Ig-like" evidence="5">
    <location>
        <begin position="1403"/>
        <end position="1497"/>
    </location>
</feature>
<dbReference type="Pfam" id="PF26186">
    <property type="entry name" value="NPHP4_C2_3rd"/>
    <property type="match status" value="1"/>
</dbReference>
<accession>A0A8C4E4U8</accession>
<dbReference type="Ensembl" id="ENSDLAT00005014198.2">
    <property type="protein sequence ID" value="ENSDLAP00005013001.2"/>
    <property type="gene ID" value="ENSDLAG00005006578.2"/>
</dbReference>
<evidence type="ECO:0000313" key="8">
    <source>
        <dbReference type="Ensembl" id="ENSDLAP00005013001.2"/>
    </source>
</evidence>
<evidence type="ECO:0000256" key="1">
    <source>
        <dbReference type="SAM" id="MobiDB-lite"/>
    </source>
</evidence>
<dbReference type="Pfam" id="PF26190">
    <property type="entry name" value="Ig_NPHP4_1st"/>
    <property type="match status" value="1"/>
</dbReference>
<dbReference type="Pfam" id="PF26173">
    <property type="entry name" value="NPHP4_SK"/>
    <property type="match status" value="1"/>
</dbReference>
<organism evidence="8 9">
    <name type="scientific">Dicentrarchus labrax</name>
    <name type="common">European seabass</name>
    <name type="synonym">Morone labrax</name>
    <dbReference type="NCBI Taxonomy" id="13489"/>
    <lineage>
        <taxon>Eukaryota</taxon>
        <taxon>Metazoa</taxon>
        <taxon>Chordata</taxon>
        <taxon>Craniata</taxon>
        <taxon>Vertebrata</taxon>
        <taxon>Euteleostomi</taxon>
        <taxon>Actinopterygii</taxon>
        <taxon>Neopterygii</taxon>
        <taxon>Teleostei</taxon>
        <taxon>Neoteleostei</taxon>
        <taxon>Acanthomorphata</taxon>
        <taxon>Eupercaria</taxon>
        <taxon>Moronidae</taxon>
        <taxon>Dicentrarchus</taxon>
    </lineage>
</organism>
<evidence type="ECO:0000313" key="9">
    <source>
        <dbReference type="Proteomes" id="UP000694389"/>
    </source>
</evidence>
<evidence type="ECO:0000259" key="7">
    <source>
        <dbReference type="Pfam" id="PF26190"/>
    </source>
</evidence>
<dbReference type="GO" id="GO:0097730">
    <property type="term" value="C:non-motile cilium"/>
    <property type="evidence" value="ECO:0007669"/>
    <property type="project" value="InterPro"/>
</dbReference>
<dbReference type="GO" id="GO:1904491">
    <property type="term" value="P:protein localization to ciliary transition zone"/>
    <property type="evidence" value="ECO:0007669"/>
    <property type="project" value="TreeGrafter"/>
</dbReference>
<dbReference type="PANTHER" id="PTHR31043:SF3">
    <property type="entry name" value="NEPHROCYSTIN-4"/>
    <property type="match status" value="1"/>
</dbReference>
<dbReference type="InterPro" id="IPR058764">
    <property type="entry name" value="NPHP4_SK"/>
</dbReference>
<dbReference type="GO" id="GO:0036064">
    <property type="term" value="C:ciliary basal body"/>
    <property type="evidence" value="ECO:0007669"/>
    <property type="project" value="TreeGrafter"/>
</dbReference>